<reference evidence="12" key="1">
    <citation type="submission" date="2025-08" db="UniProtKB">
        <authorList>
            <consortium name="Ensembl"/>
        </authorList>
    </citation>
    <scope>IDENTIFICATION</scope>
</reference>
<proteinExistence type="inferred from homology"/>
<reference evidence="12" key="2">
    <citation type="submission" date="2025-09" db="UniProtKB">
        <authorList>
            <consortium name="Ensembl"/>
        </authorList>
    </citation>
    <scope>IDENTIFICATION</scope>
</reference>
<dbReference type="AlphaFoldDB" id="A0A3Q2DI74"/>
<evidence type="ECO:0000256" key="7">
    <source>
        <dbReference type="ARBA" id="ARBA00023034"/>
    </source>
</evidence>
<dbReference type="InterPro" id="IPR018011">
    <property type="entry name" value="Carb_sulfotrans_8-10"/>
</dbReference>
<keyword evidence="4 11" id="KW-0812">Transmembrane</keyword>
<dbReference type="Ensembl" id="ENSCVAT00000027312.1">
    <property type="protein sequence ID" value="ENSCVAP00000018379.1"/>
    <property type="gene ID" value="ENSCVAG00000021617.1"/>
</dbReference>
<dbReference type="GO" id="GO:0016051">
    <property type="term" value="P:carbohydrate biosynthetic process"/>
    <property type="evidence" value="ECO:0007669"/>
    <property type="project" value="InterPro"/>
</dbReference>
<dbReference type="STRING" id="28743.ENSCVAP00000018379"/>
<keyword evidence="7 11" id="KW-0333">Golgi apparatus</keyword>
<dbReference type="EC" id="2.8.2.-" evidence="11"/>
<dbReference type="GO" id="GO:0008146">
    <property type="term" value="F:sulfotransferase activity"/>
    <property type="evidence" value="ECO:0007669"/>
    <property type="project" value="InterPro"/>
</dbReference>
<evidence type="ECO:0000256" key="3">
    <source>
        <dbReference type="ARBA" id="ARBA00022679"/>
    </source>
</evidence>
<comment type="subcellular location">
    <subcellularLocation>
        <location evidence="1 11">Golgi apparatus membrane</location>
        <topology evidence="1 11">Single-pass type II membrane protein</topology>
    </subcellularLocation>
</comment>
<dbReference type="Pfam" id="PF03567">
    <property type="entry name" value="Sulfotransfer_2"/>
    <property type="match status" value="1"/>
</dbReference>
<keyword evidence="13" id="KW-1185">Reference proteome</keyword>
<evidence type="ECO:0000256" key="1">
    <source>
        <dbReference type="ARBA" id="ARBA00004323"/>
    </source>
</evidence>
<sequence length="316" mass="38118">MSRYKSFSFLMVFVPVFLLVLYFNNIDPEKNTEKNVTLRQAQRKELRRKMCELGKETLYGKILTTGKNFENFIVDDSRKILYCYVPKVACTNWKRIMYVLKKGEPYIDPLSVHRNSVHQTKALDYLTDFSPEEREIRLRTYTKFLFVRDPFVRLISAFRQKFQSIDEPFYSNYGKTMVRLYRNQSDPPKTQREVIALGLQPTFYNFVQYLLDPRTERYGPFNEHWRQMHRLCHPCMLEYDFIGHQETLEEDAGELLKMLEVENKIHFPPTKNATTSDFIKEWFKTVPLEDRRMLYNLYKWDFKIFGFKRPDEILDS</sequence>
<keyword evidence="5 11" id="KW-0735">Signal-anchor</keyword>
<organism evidence="12 13">
    <name type="scientific">Cyprinodon variegatus</name>
    <name type="common">Sheepshead minnow</name>
    <dbReference type="NCBI Taxonomy" id="28743"/>
    <lineage>
        <taxon>Eukaryota</taxon>
        <taxon>Metazoa</taxon>
        <taxon>Chordata</taxon>
        <taxon>Craniata</taxon>
        <taxon>Vertebrata</taxon>
        <taxon>Euteleostomi</taxon>
        <taxon>Actinopterygii</taxon>
        <taxon>Neopterygii</taxon>
        <taxon>Teleostei</taxon>
        <taxon>Neoteleostei</taxon>
        <taxon>Acanthomorphata</taxon>
        <taxon>Ovalentaria</taxon>
        <taxon>Atherinomorphae</taxon>
        <taxon>Cyprinodontiformes</taxon>
        <taxon>Cyprinodontidae</taxon>
        <taxon>Cyprinodon</taxon>
    </lineage>
</organism>
<evidence type="ECO:0000256" key="5">
    <source>
        <dbReference type="ARBA" id="ARBA00022968"/>
    </source>
</evidence>
<accession>A0A3Q2DI74</accession>
<name>A0A3Q2DI74_CYPVA</name>
<comment type="similarity">
    <text evidence="2 11">Belongs to the sulfotransferase 2 family.</text>
</comment>
<dbReference type="GeneTree" id="ENSGT00940000156614"/>
<evidence type="ECO:0000256" key="9">
    <source>
        <dbReference type="ARBA" id="ARBA00023180"/>
    </source>
</evidence>
<evidence type="ECO:0000313" key="13">
    <source>
        <dbReference type="Proteomes" id="UP000265020"/>
    </source>
</evidence>
<evidence type="ECO:0000256" key="4">
    <source>
        <dbReference type="ARBA" id="ARBA00022692"/>
    </source>
</evidence>
<keyword evidence="3 11" id="KW-0808">Transferase</keyword>
<dbReference type="GO" id="GO:0000139">
    <property type="term" value="C:Golgi membrane"/>
    <property type="evidence" value="ECO:0007669"/>
    <property type="project" value="UniProtKB-SubCell"/>
</dbReference>
<keyword evidence="8 11" id="KW-0472">Membrane</keyword>
<keyword evidence="9 11" id="KW-0325">Glycoprotein</keyword>
<evidence type="ECO:0000256" key="11">
    <source>
        <dbReference type="RuleBase" id="RU364020"/>
    </source>
</evidence>
<dbReference type="OMA" id="NNSEPYP"/>
<keyword evidence="10 11" id="KW-0119">Carbohydrate metabolism</keyword>
<protein>
    <recommendedName>
        <fullName evidence="11">Carbohydrate sulfotransferase</fullName>
        <ecNumber evidence="11">2.8.2.-</ecNumber>
    </recommendedName>
</protein>
<evidence type="ECO:0000256" key="10">
    <source>
        <dbReference type="ARBA" id="ARBA00023277"/>
    </source>
</evidence>
<evidence type="ECO:0000256" key="6">
    <source>
        <dbReference type="ARBA" id="ARBA00022989"/>
    </source>
</evidence>
<dbReference type="GO" id="GO:0030166">
    <property type="term" value="P:proteoglycan biosynthetic process"/>
    <property type="evidence" value="ECO:0007669"/>
    <property type="project" value="TreeGrafter"/>
</dbReference>
<feature type="transmembrane region" description="Helical" evidence="11">
    <location>
        <begin position="7"/>
        <end position="24"/>
    </location>
</feature>
<dbReference type="PANTHER" id="PTHR12137:SF4">
    <property type="entry name" value="CARBOHYDRATE SULFOTRANSFERASE 12"/>
    <property type="match status" value="1"/>
</dbReference>
<dbReference type="Proteomes" id="UP000265020">
    <property type="component" value="Unassembled WGS sequence"/>
</dbReference>
<evidence type="ECO:0000313" key="12">
    <source>
        <dbReference type="Ensembl" id="ENSCVAP00000018379.1"/>
    </source>
</evidence>
<keyword evidence="6 11" id="KW-1133">Transmembrane helix</keyword>
<dbReference type="InterPro" id="IPR005331">
    <property type="entry name" value="Sulfotransferase"/>
</dbReference>
<evidence type="ECO:0000256" key="8">
    <source>
        <dbReference type="ARBA" id="ARBA00023136"/>
    </source>
</evidence>
<evidence type="ECO:0000256" key="2">
    <source>
        <dbReference type="ARBA" id="ARBA00006339"/>
    </source>
</evidence>
<dbReference type="PANTHER" id="PTHR12137">
    <property type="entry name" value="CARBOHYDRATE SULFOTRANSFERASE"/>
    <property type="match status" value="1"/>
</dbReference>